<dbReference type="Pfam" id="PF03466">
    <property type="entry name" value="LysR_substrate"/>
    <property type="match status" value="1"/>
</dbReference>
<evidence type="ECO:0000259" key="5">
    <source>
        <dbReference type="PROSITE" id="PS50931"/>
    </source>
</evidence>
<comment type="similarity">
    <text evidence="1">Belongs to the LysR transcriptional regulatory family.</text>
</comment>
<proteinExistence type="inferred from homology"/>
<dbReference type="RefSeq" id="WP_184469757.1">
    <property type="nucleotide sequence ID" value="NZ_JACIFY010000007.1"/>
</dbReference>
<dbReference type="InterPro" id="IPR000847">
    <property type="entry name" value="LysR_HTH_N"/>
</dbReference>
<dbReference type="FunFam" id="3.40.190.290:FF:000001">
    <property type="entry name" value="Transcriptional regulator, LysR family"/>
    <property type="match status" value="1"/>
</dbReference>
<dbReference type="InterPro" id="IPR058163">
    <property type="entry name" value="LysR-type_TF_proteobact-type"/>
</dbReference>
<dbReference type="PROSITE" id="PS50931">
    <property type="entry name" value="HTH_LYSR"/>
    <property type="match status" value="1"/>
</dbReference>
<evidence type="ECO:0000313" key="6">
    <source>
        <dbReference type="EMBL" id="MBB4235760.1"/>
    </source>
</evidence>
<evidence type="ECO:0000256" key="2">
    <source>
        <dbReference type="ARBA" id="ARBA00023015"/>
    </source>
</evidence>
<sequence length="295" mass="32881">MDRFACMTVFVKSVEQGSISLAANELNLSPQLAGKQLRLLEASLGVKLLNRTTRRQSLTDSGRAFYDRAKNILEELAEAETLLARTRSTPRGRLRISAPITFGSHALAPELPEYAKDHPEVTLDLSLTNRTVDLVEEGFDVAFRTGDLADSALQSRRLRPLRLVLCAAPHYLRTAGTPSTPEELRDHECLLFSHTSMRKEWLFDGPQGTTQIAIKGRFSTDSGEALRAAAVAGMGLILQPEELVREDIKGGRLVPLLSNFRSPDRQLHMLYPPDRQMTPRLRSFLDFAVRKFGKG</sequence>
<keyword evidence="3 6" id="KW-0238">DNA-binding</keyword>
<dbReference type="GO" id="GO:0043565">
    <property type="term" value="F:sequence-specific DNA binding"/>
    <property type="evidence" value="ECO:0007669"/>
    <property type="project" value="TreeGrafter"/>
</dbReference>
<dbReference type="InterPro" id="IPR036390">
    <property type="entry name" value="WH_DNA-bd_sf"/>
</dbReference>
<protein>
    <submittedName>
        <fullName evidence="6">DNA-binding transcriptional LysR family regulator</fullName>
    </submittedName>
</protein>
<dbReference type="InterPro" id="IPR036388">
    <property type="entry name" value="WH-like_DNA-bd_sf"/>
</dbReference>
<dbReference type="GO" id="GO:0003700">
    <property type="term" value="F:DNA-binding transcription factor activity"/>
    <property type="evidence" value="ECO:0007669"/>
    <property type="project" value="InterPro"/>
</dbReference>
<reference evidence="6 7" key="1">
    <citation type="submission" date="2020-08" db="EMBL/GenBank/DDBJ databases">
        <title>Genomic Encyclopedia of Type Strains, Phase IV (KMG-V): Genome sequencing to study the core and pangenomes of soil and plant-associated prokaryotes.</title>
        <authorList>
            <person name="Whitman W."/>
        </authorList>
    </citation>
    <scope>NUCLEOTIDE SEQUENCE [LARGE SCALE GENOMIC DNA]</scope>
    <source>
        <strain evidence="6 7">SEMIA 4089</strain>
    </source>
</reference>
<dbReference type="PANTHER" id="PTHR30537">
    <property type="entry name" value="HTH-TYPE TRANSCRIPTIONAL REGULATOR"/>
    <property type="match status" value="1"/>
</dbReference>
<evidence type="ECO:0000313" key="7">
    <source>
        <dbReference type="Proteomes" id="UP000540909"/>
    </source>
</evidence>
<dbReference type="EMBL" id="JACIFY010000007">
    <property type="protein sequence ID" value="MBB4235760.1"/>
    <property type="molecule type" value="Genomic_DNA"/>
</dbReference>
<gene>
    <name evidence="6" type="ORF">GGD57_002334</name>
</gene>
<name>A0A7W6R2U8_9HYPH</name>
<accession>A0A7W6R2U8</accession>
<keyword evidence="4" id="KW-0804">Transcription</keyword>
<dbReference type="PANTHER" id="PTHR30537:SF5">
    <property type="entry name" value="HTH-TYPE TRANSCRIPTIONAL ACTIVATOR TTDR-RELATED"/>
    <property type="match status" value="1"/>
</dbReference>
<dbReference type="Gene3D" id="1.10.10.10">
    <property type="entry name" value="Winged helix-like DNA-binding domain superfamily/Winged helix DNA-binding domain"/>
    <property type="match status" value="1"/>
</dbReference>
<dbReference type="SUPFAM" id="SSF46785">
    <property type="entry name" value="Winged helix' DNA-binding domain"/>
    <property type="match status" value="1"/>
</dbReference>
<dbReference type="AlphaFoldDB" id="A0A7W6R2U8"/>
<evidence type="ECO:0000256" key="1">
    <source>
        <dbReference type="ARBA" id="ARBA00009437"/>
    </source>
</evidence>
<dbReference type="Proteomes" id="UP000540909">
    <property type="component" value="Unassembled WGS sequence"/>
</dbReference>
<dbReference type="Gene3D" id="3.40.190.290">
    <property type="match status" value="1"/>
</dbReference>
<dbReference type="Pfam" id="PF00126">
    <property type="entry name" value="HTH_1"/>
    <property type="match status" value="1"/>
</dbReference>
<evidence type="ECO:0000256" key="3">
    <source>
        <dbReference type="ARBA" id="ARBA00023125"/>
    </source>
</evidence>
<evidence type="ECO:0000256" key="4">
    <source>
        <dbReference type="ARBA" id="ARBA00023163"/>
    </source>
</evidence>
<dbReference type="SUPFAM" id="SSF53850">
    <property type="entry name" value="Periplasmic binding protein-like II"/>
    <property type="match status" value="1"/>
</dbReference>
<dbReference type="InterPro" id="IPR005119">
    <property type="entry name" value="LysR_subst-bd"/>
</dbReference>
<organism evidence="6 7">
    <name type="scientific">Rhizobium esperanzae</name>
    <dbReference type="NCBI Taxonomy" id="1967781"/>
    <lineage>
        <taxon>Bacteria</taxon>
        <taxon>Pseudomonadati</taxon>
        <taxon>Pseudomonadota</taxon>
        <taxon>Alphaproteobacteria</taxon>
        <taxon>Hyphomicrobiales</taxon>
        <taxon>Rhizobiaceae</taxon>
        <taxon>Rhizobium/Agrobacterium group</taxon>
        <taxon>Rhizobium</taxon>
    </lineage>
</organism>
<dbReference type="GO" id="GO:0006351">
    <property type="term" value="P:DNA-templated transcription"/>
    <property type="evidence" value="ECO:0007669"/>
    <property type="project" value="TreeGrafter"/>
</dbReference>
<comment type="caution">
    <text evidence="6">The sequence shown here is derived from an EMBL/GenBank/DDBJ whole genome shotgun (WGS) entry which is preliminary data.</text>
</comment>
<feature type="domain" description="HTH lysR-type" evidence="5">
    <location>
        <begin position="1"/>
        <end position="59"/>
    </location>
</feature>
<keyword evidence="2" id="KW-0805">Transcription regulation</keyword>